<sequence>MKLLVKSGRYFIGSALVVFLVGGIVFYFAFERIIEHEVSELLLHESDQWIQQLEMAEEPILPPKSNELEIELTASYSPALVYTDTLFYNSLEEETMPFKQLTRYAIINGQNYKLTVRKSLIEKEDILFMVTLSLSVLFVFILLGLFWVNRFVSKKLWSSFYQNLKLFQGYDLNQSKQFKPIESDIEEFNALNETLMKVTDKIAADYISLKEFTENAAHETQNPIAIIKSNLDILAEDETIKVDGQQRLEKMSSALQRVSLINKNLLLLSKLENHQFSGMERMDMKAVINSVLEDFKDFSDAMAVKVEILVSEASCYYIINKSIVDILLQNLIGNAIKHNIQNGFLRIELIGDILTITNSGLPLTVPAESLFERFKKGKSTSNSIGLGLAIVKTACDNQGLQIQYQSKNDEHQITVDFSALEKG</sequence>
<dbReference type="RefSeq" id="WP_068413688.1">
    <property type="nucleotide sequence ID" value="NZ_LRDB01000007.1"/>
</dbReference>
<dbReference type="STRING" id="296218.AWN68_16920"/>
<proteinExistence type="predicted"/>
<dbReference type="SUPFAM" id="SSF55874">
    <property type="entry name" value="ATPase domain of HSP90 chaperone/DNA topoisomerase II/histidine kinase"/>
    <property type="match status" value="1"/>
</dbReference>
<dbReference type="InterPro" id="IPR003661">
    <property type="entry name" value="HisK_dim/P_dom"/>
</dbReference>
<dbReference type="Pfam" id="PF00512">
    <property type="entry name" value="HisKA"/>
    <property type="match status" value="1"/>
</dbReference>
<comment type="caution">
    <text evidence="12">The sequence shown here is derived from an EMBL/GenBank/DDBJ whole genome shotgun (WGS) entry which is preliminary data.</text>
</comment>
<evidence type="ECO:0000256" key="9">
    <source>
        <dbReference type="ARBA" id="ARBA00023136"/>
    </source>
</evidence>
<keyword evidence="8 10" id="KW-1133">Transmembrane helix</keyword>
<keyword evidence="5" id="KW-0808">Transferase</keyword>
<dbReference type="AlphaFoldDB" id="A0A150XPU9"/>
<feature type="domain" description="Histidine kinase" evidence="11">
    <location>
        <begin position="215"/>
        <end position="421"/>
    </location>
</feature>
<dbReference type="InterPro" id="IPR036890">
    <property type="entry name" value="HATPase_C_sf"/>
</dbReference>
<dbReference type="Pfam" id="PF02518">
    <property type="entry name" value="HATPase_c"/>
    <property type="match status" value="1"/>
</dbReference>
<dbReference type="Gene3D" id="3.30.565.10">
    <property type="entry name" value="Histidine kinase-like ATPase, C-terminal domain"/>
    <property type="match status" value="1"/>
</dbReference>
<reference evidence="12 13" key="1">
    <citation type="submission" date="2016-01" db="EMBL/GenBank/DDBJ databases">
        <title>Genome sequencing of Roseivirga echinicomitans KMM 6058.</title>
        <authorList>
            <person name="Selvaratnam C."/>
            <person name="Thevarajoo S."/>
            <person name="Goh K.M."/>
            <person name="Ee R."/>
            <person name="Chan K.-G."/>
            <person name="Chong C.S."/>
        </authorList>
    </citation>
    <scope>NUCLEOTIDE SEQUENCE [LARGE SCALE GENOMIC DNA]</scope>
    <source>
        <strain evidence="12 13">KMM 6058</strain>
    </source>
</reference>
<keyword evidence="4" id="KW-0597">Phosphoprotein</keyword>
<comment type="subcellular location">
    <subcellularLocation>
        <location evidence="2">Membrane</location>
        <topology evidence="2">Multi-pass membrane protein</topology>
    </subcellularLocation>
</comment>
<accession>A0A150XPU9</accession>
<dbReference type="SUPFAM" id="SSF47384">
    <property type="entry name" value="Homodimeric domain of signal transducing histidine kinase"/>
    <property type="match status" value="1"/>
</dbReference>
<dbReference type="SMART" id="SM00388">
    <property type="entry name" value="HisKA"/>
    <property type="match status" value="1"/>
</dbReference>
<evidence type="ECO:0000256" key="1">
    <source>
        <dbReference type="ARBA" id="ARBA00000085"/>
    </source>
</evidence>
<evidence type="ECO:0000256" key="5">
    <source>
        <dbReference type="ARBA" id="ARBA00022679"/>
    </source>
</evidence>
<comment type="catalytic activity">
    <reaction evidence="1">
        <text>ATP + protein L-histidine = ADP + protein N-phospho-L-histidine.</text>
        <dbReference type="EC" id="2.7.13.3"/>
    </reaction>
</comment>
<dbReference type="CDD" id="cd00075">
    <property type="entry name" value="HATPase"/>
    <property type="match status" value="1"/>
</dbReference>
<dbReference type="PROSITE" id="PS50109">
    <property type="entry name" value="HIS_KIN"/>
    <property type="match status" value="1"/>
</dbReference>
<dbReference type="Proteomes" id="UP000075615">
    <property type="component" value="Unassembled WGS sequence"/>
</dbReference>
<evidence type="ECO:0000256" key="10">
    <source>
        <dbReference type="SAM" id="Phobius"/>
    </source>
</evidence>
<gene>
    <name evidence="12" type="ORF">AWN68_16920</name>
</gene>
<organism evidence="12 13">
    <name type="scientific">Roseivirga echinicomitans</name>
    <dbReference type="NCBI Taxonomy" id="296218"/>
    <lineage>
        <taxon>Bacteria</taxon>
        <taxon>Pseudomonadati</taxon>
        <taxon>Bacteroidota</taxon>
        <taxon>Cytophagia</taxon>
        <taxon>Cytophagales</taxon>
        <taxon>Roseivirgaceae</taxon>
        <taxon>Roseivirga</taxon>
    </lineage>
</organism>
<feature type="transmembrane region" description="Helical" evidence="10">
    <location>
        <begin position="12"/>
        <end position="30"/>
    </location>
</feature>
<keyword evidence="9 10" id="KW-0472">Membrane</keyword>
<protein>
    <recommendedName>
        <fullName evidence="3">histidine kinase</fullName>
        <ecNumber evidence="3">2.7.13.3</ecNumber>
    </recommendedName>
</protein>
<evidence type="ECO:0000256" key="4">
    <source>
        <dbReference type="ARBA" id="ARBA00022553"/>
    </source>
</evidence>
<dbReference type="GO" id="GO:0016020">
    <property type="term" value="C:membrane"/>
    <property type="evidence" value="ECO:0007669"/>
    <property type="project" value="UniProtKB-SubCell"/>
</dbReference>
<evidence type="ECO:0000313" key="12">
    <source>
        <dbReference type="EMBL" id="KYG80787.1"/>
    </source>
</evidence>
<dbReference type="PANTHER" id="PTHR45528:SF12">
    <property type="entry name" value="SENSOR HISTIDINE KINASE ARSS"/>
    <property type="match status" value="1"/>
</dbReference>
<dbReference type="InterPro" id="IPR003594">
    <property type="entry name" value="HATPase_dom"/>
</dbReference>
<dbReference type="SMART" id="SM00387">
    <property type="entry name" value="HATPase_c"/>
    <property type="match status" value="1"/>
</dbReference>
<dbReference type="Gene3D" id="1.10.287.130">
    <property type="match status" value="1"/>
</dbReference>
<dbReference type="InterPro" id="IPR050398">
    <property type="entry name" value="HssS/ArlS-like"/>
</dbReference>
<evidence type="ECO:0000256" key="8">
    <source>
        <dbReference type="ARBA" id="ARBA00022989"/>
    </source>
</evidence>
<dbReference type="InterPro" id="IPR036097">
    <property type="entry name" value="HisK_dim/P_sf"/>
</dbReference>
<name>A0A150XPU9_9BACT</name>
<evidence type="ECO:0000259" key="11">
    <source>
        <dbReference type="PROSITE" id="PS50109"/>
    </source>
</evidence>
<dbReference type="GO" id="GO:0000155">
    <property type="term" value="F:phosphorelay sensor kinase activity"/>
    <property type="evidence" value="ECO:0007669"/>
    <property type="project" value="InterPro"/>
</dbReference>
<keyword evidence="13" id="KW-1185">Reference proteome</keyword>
<keyword evidence="7" id="KW-0418">Kinase</keyword>
<dbReference type="EMBL" id="LRDB01000007">
    <property type="protein sequence ID" value="KYG80787.1"/>
    <property type="molecule type" value="Genomic_DNA"/>
</dbReference>
<evidence type="ECO:0000256" key="6">
    <source>
        <dbReference type="ARBA" id="ARBA00022692"/>
    </source>
</evidence>
<evidence type="ECO:0000256" key="2">
    <source>
        <dbReference type="ARBA" id="ARBA00004141"/>
    </source>
</evidence>
<dbReference type="EC" id="2.7.13.3" evidence="3"/>
<dbReference type="OrthoDB" id="1522504at2"/>
<keyword evidence="6 10" id="KW-0812">Transmembrane</keyword>
<evidence type="ECO:0000256" key="3">
    <source>
        <dbReference type="ARBA" id="ARBA00012438"/>
    </source>
</evidence>
<evidence type="ECO:0000313" key="13">
    <source>
        <dbReference type="Proteomes" id="UP000075615"/>
    </source>
</evidence>
<dbReference type="PANTHER" id="PTHR45528">
    <property type="entry name" value="SENSOR HISTIDINE KINASE CPXA"/>
    <property type="match status" value="1"/>
</dbReference>
<feature type="transmembrane region" description="Helical" evidence="10">
    <location>
        <begin position="126"/>
        <end position="148"/>
    </location>
</feature>
<dbReference type="InterPro" id="IPR005467">
    <property type="entry name" value="His_kinase_dom"/>
</dbReference>
<dbReference type="CDD" id="cd00082">
    <property type="entry name" value="HisKA"/>
    <property type="match status" value="1"/>
</dbReference>
<evidence type="ECO:0000256" key="7">
    <source>
        <dbReference type="ARBA" id="ARBA00022777"/>
    </source>
</evidence>